<protein>
    <submittedName>
        <fullName evidence="1">Uncharacterized protein</fullName>
    </submittedName>
</protein>
<organism evidence="1">
    <name type="scientific">Oryza glumipatula</name>
    <dbReference type="NCBI Taxonomy" id="40148"/>
    <lineage>
        <taxon>Eukaryota</taxon>
        <taxon>Viridiplantae</taxon>
        <taxon>Streptophyta</taxon>
        <taxon>Embryophyta</taxon>
        <taxon>Tracheophyta</taxon>
        <taxon>Spermatophyta</taxon>
        <taxon>Magnoliopsida</taxon>
        <taxon>Liliopsida</taxon>
        <taxon>Poales</taxon>
        <taxon>Poaceae</taxon>
        <taxon>BOP clade</taxon>
        <taxon>Oryzoideae</taxon>
        <taxon>Oryzeae</taxon>
        <taxon>Oryzinae</taxon>
        <taxon>Oryza</taxon>
    </lineage>
</organism>
<dbReference type="Proteomes" id="UP000026961">
    <property type="component" value="Chromosome 4"/>
</dbReference>
<name>A0A0D9ZLI6_9ORYZ</name>
<dbReference type="AlphaFoldDB" id="A0A0D9ZLI6"/>
<dbReference type="EnsemblPlants" id="OGLUM04G14270.1">
    <property type="protein sequence ID" value="OGLUM04G14270.1"/>
    <property type="gene ID" value="OGLUM04G14270"/>
</dbReference>
<keyword evidence="2" id="KW-1185">Reference proteome</keyword>
<reference evidence="1" key="2">
    <citation type="submission" date="2018-05" db="EMBL/GenBank/DDBJ databases">
        <title>OgluRS3 (Oryza glumaepatula Reference Sequence Version 3).</title>
        <authorList>
            <person name="Zhang J."/>
            <person name="Kudrna D."/>
            <person name="Lee S."/>
            <person name="Talag J."/>
            <person name="Welchert J."/>
            <person name="Wing R.A."/>
        </authorList>
    </citation>
    <scope>NUCLEOTIDE SEQUENCE [LARGE SCALE GENOMIC DNA]</scope>
</reference>
<dbReference type="Gramene" id="OGLUM04G14270.1">
    <property type="protein sequence ID" value="OGLUM04G14270.1"/>
    <property type="gene ID" value="OGLUM04G14270"/>
</dbReference>
<evidence type="ECO:0000313" key="1">
    <source>
        <dbReference type="EnsemblPlants" id="OGLUM04G14270.1"/>
    </source>
</evidence>
<proteinExistence type="predicted"/>
<sequence length="65" mass="7161">MDLGKPKPAVLLSPPSPAETAVGAERSIHHRTPCHHRIRDQRTVLLSEHEVTVVLSTCHVHVLSL</sequence>
<evidence type="ECO:0000313" key="2">
    <source>
        <dbReference type="Proteomes" id="UP000026961"/>
    </source>
</evidence>
<accession>A0A0D9ZLI6</accession>
<dbReference type="HOGENOM" id="CLU_2853391_0_0_1"/>
<reference evidence="1" key="1">
    <citation type="submission" date="2015-04" db="UniProtKB">
        <authorList>
            <consortium name="EnsemblPlants"/>
        </authorList>
    </citation>
    <scope>IDENTIFICATION</scope>
</reference>